<name>A0AAU7ZPR3_9BACT</name>
<dbReference type="EMBL" id="CP132942">
    <property type="protein sequence ID" value="XCB32947.1"/>
    <property type="molecule type" value="Genomic_DNA"/>
</dbReference>
<sequence>MKAATFDSDIDHSFGQLPPALIAAYPHATDEEARQARLGFERNLRAWARLQAGTRQKPVYYYSFRQKPPFPAGSLYAGWGASHFAELWYVFDHLNQEPWRWTKADRRMAEEMSSYWVNFAKSGNPNGPSLPGWPAFTTADSNVLYIGDPTTIGGVANINSLSVFDTVYSDLRGSRLAPVVSVARRRLE</sequence>
<dbReference type="GO" id="GO:0016787">
    <property type="term" value="F:hydrolase activity"/>
    <property type="evidence" value="ECO:0007669"/>
    <property type="project" value="UniProtKB-KW"/>
</dbReference>
<feature type="domain" description="Carboxylesterase type B" evidence="3">
    <location>
        <begin position="48"/>
        <end position="151"/>
    </location>
</feature>
<gene>
    <name evidence="4" type="ORF">RBB77_21395</name>
</gene>
<accession>A0AAU7ZPR3</accession>
<evidence type="ECO:0000256" key="2">
    <source>
        <dbReference type="ARBA" id="ARBA00022801"/>
    </source>
</evidence>
<protein>
    <submittedName>
        <fullName evidence="4">Carboxylesterase family protein</fullName>
    </submittedName>
</protein>
<dbReference type="AlphaFoldDB" id="A0AAU7ZPR3"/>
<dbReference type="SUPFAM" id="SSF53474">
    <property type="entry name" value="alpha/beta-Hydrolases"/>
    <property type="match status" value="1"/>
</dbReference>
<evidence type="ECO:0000259" key="3">
    <source>
        <dbReference type="Pfam" id="PF00135"/>
    </source>
</evidence>
<dbReference type="Gene3D" id="3.40.50.1820">
    <property type="entry name" value="alpha/beta hydrolase"/>
    <property type="match status" value="1"/>
</dbReference>
<dbReference type="InterPro" id="IPR002018">
    <property type="entry name" value="CarbesteraseB"/>
</dbReference>
<reference evidence="4" key="2">
    <citation type="journal article" date="2024" name="Environ. Microbiol.">
        <title>Genome analysis and description of Tunturibacter gen. nov. expands the diversity of Terriglobia in tundra soils.</title>
        <authorList>
            <person name="Messyasz A."/>
            <person name="Mannisto M.K."/>
            <person name="Kerkhof L.J."/>
            <person name="Haggblom M.M."/>
        </authorList>
    </citation>
    <scope>NUCLEOTIDE SEQUENCE</scope>
    <source>
        <strain evidence="4">X5P6</strain>
    </source>
</reference>
<dbReference type="RefSeq" id="WP_353063787.1">
    <property type="nucleotide sequence ID" value="NZ_CP132942.1"/>
</dbReference>
<proteinExistence type="inferred from homology"/>
<dbReference type="PANTHER" id="PTHR43142:SF1">
    <property type="entry name" value="CARBOXYLIC ESTER HYDROLASE"/>
    <property type="match status" value="1"/>
</dbReference>
<organism evidence="4">
    <name type="scientific">Tunturiibacter psychrotolerans</name>
    <dbReference type="NCBI Taxonomy" id="3069686"/>
    <lineage>
        <taxon>Bacteria</taxon>
        <taxon>Pseudomonadati</taxon>
        <taxon>Acidobacteriota</taxon>
        <taxon>Terriglobia</taxon>
        <taxon>Terriglobales</taxon>
        <taxon>Acidobacteriaceae</taxon>
        <taxon>Tunturiibacter</taxon>
    </lineage>
</organism>
<keyword evidence="2" id="KW-0378">Hydrolase</keyword>
<dbReference type="PANTHER" id="PTHR43142">
    <property type="entry name" value="CARBOXYLIC ESTER HYDROLASE"/>
    <property type="match status" value="1"/>
</dbReference>
<dbReference type="KEGG" id="tpsc:RBB77_21395"/>
<evidence type="ECO:0000313" key="4">
    <source>
        <dbReference type="EMBL" id="XCB32947.1"/>
    </source>
</evidence>
<reference evidence="4" key="1">
    <citation type="submission" date="2023-08" db="EMBL/GenBank/DDBJ databases">
        <authorList>
            <person name="Messyasz A."/>
            <person name="Mannisto M.K."/>
            <person name="Kerkhof L.J."/>
            <person name="Haggblom M."/>
        </authorList>
    </citation>
    <scope>NUCLEOTIDE SEQUENCE</scope>
    <source>
        <strain evidence="4">X5P6</strain>
    </source>
</reference>
<dbReference type="Pfam" id="PF00135">
    <property type="entry name" value="COesterase"/>
    <property type="match status" value="1"/>
</dbReference>
<comment type="similarity">
    <text evidence="1">Belongs to the type-B carboxylesterase/lipase family.</text>
</comment>
<evidence type="ECO:0000256" key="1">
    <source>
        <dbReference type="ARBA" id="ARBA00005964"/>
    </source>
</evidence>
<dbReference type="InterPro" id="IPR029058">
    <property type="entry name" value="AB_hydrolase_fold"/>
</dbReference>